<dbReference type="Proteomes" id="UP000721236">
    <property type="component" value="Unassembled WGS sequence"/>
</dbReference>
<evidence type="ECO:0000313" key="3">
    <source>
        <dbReference type="Proteomes" id="UP000721236"/>
    </source>
</evidence>
<keyword evidence="3" id="KW-1185">Reference proteome</keyword>
<feature type="chain" id="PRO_5046845029" evidence="1">
    <location>
        <begin position="31"/>
        <end position="220"/>
    </location>
</feature>
<comment type="caution">
    <text evidence="2">The sequence shown here is derived from an EMBL/GenBank/DDBJ whole genome shotgun (WGS) entry which is preliminary data.</text>
</comment>
<protein>
    <submittedName>
        <fullName evidence="2">Uncharacterized protein</fullName>
    </submittedName>
</protein>
<sequence>MAAPSLRQLAAVSAVAVLAAAGLAPTPAAAQSGNVLSTAPGAGGAAGAAAQPREGFGINGAIREGEARRAGTQLSTGPAGARLLSPHPEYANLPVYVGTLGDQPVRLRIGPKPNERDSVHGEYSLGTSSGVRLLAGEYENGAFLMEESADGTRVTGNWEGNIDPAGIVRGQWTDPYNPAIVLPFMIRPLGVLVIPPFDMTPNSGITYAPPAPRSSISIGR</sequence>
<gene>
    <name evidence="2" type="ORF">LMG21510_01822</name>
</gene>
<feature type="signal peptide" evidence="1">
    <location>
        <begin position="1"/>
        <end position="30"/>
    </location>
</feature>
<proteinExistence type="predicted"/>
<evidence type="ECO:0000313" key="2">
    <source>
        <dbReference type="EMBL" id="CAG9171944.1"/>
    </source>
</evidence>
<reference evidence="2 3" key="1">
    <citation type="submission" date="2021-08" db="EMBL/GenBank/DDBJ databases">
        <authorList>
            <person name="Peeters C."/>
        </authorList>
    </citation>
    <scope>NUCLEOTIDE SEQUENCE [LARGE SCALE GENOMIC DNA]</scope>
    <source>
        <strain evidence="2 3">LMG 21510</strain>
    </source>
</reference>
<name>A0ABM8WWR4_9BURK</name>
<dbReference type="EMBL" id="CAJZAH010000002">
    <property type="protein sequence ID" value="CAG9171944.1"/>
    <property type="molecule type" value="Genomic_DNA"/>
</dbReference>
<organism evidence="2 3">
    <name type="scientific">Cupriavidus respiraculi</name>
    <dbReference type="NCBI Taxonomy" id="195930"/>
    <lineage>
        <taxon>Bacteria</taxon>
        <taxon>Pseudomonadati</taxon>
        <taxon>Pseudomonadota</taxon>
        <taxon>Betaproteobacteria</taxon>
        <taxon>Burkholderiales</taxon>
        <taxon>Burkholderiaceae</taxon>
        <taxon>Cupriavidus</taxon>
    </lineage>
</organism>
<accession>A0ABM8WWR4</accession>
<evidence type="ECO:0000256" key="1">
    <source>
        <dbReference type="SAM" id="SignalP"/>
    </source>
</evidence>
<keyword evidence="1" id="KW-0732">Signal</keyword>
<dbReference type="RefSeq" id="WP_222201186.1">
    <property type="nucleotide sequence ID" value="NZ_CAJZAH010000002.1"/>
</dbReference>